<feature type="region of interest" description="Disordered" evidence="1">
    <location>
        <begin position="790"/>
        <end position="824"/>
    </location>
</feature>
<evidence type="ECO:0000313" key="5">
    <source>
        <dbReference type="Proteomes" id="UP000193218"/>
    </source>
</evidence>
<dbReference type="FunFam" id="1.25.40.180:FF:000063">
    <property type="entry name" value="Unplaced genomic scaffold supercont1.20, whole genome shotgun sequence"/>
    <property type="match status" value="1"/>
</dbReference>
<feature type="domain" description="MIF4G-like type 2" evidence="3">
    <location>
        <begin position="606"/>
        <end position="895"/>
    </location>
</feature>
<dbReference type="AlphaFoldDB" id="A0A1Y1UNP5"/>
<dbReference type="GO" id="GO:0006406">
    <property type="term" value="P:mRNA export from nucleus"/>
    <property type="evidence" value="ECO:0007669"/>
    <property type="project" value="InterPro"/>
</dbReference>
<dbReference type="InterPro" id="IPR015174">
    <property type="entry name" value="MIF4G-like_typ-2"/>
</dbReference>
<feature type="compositionally biased region" description="Basic and acidic residues" evidence="1">
    <location>
        <begin position="809"/>
        <end position="821"/>
    </location>
</feature>
<dbReference type="InParanoid" id="A0A1Y1UNP5"/>
<evidence type="ECO:0000259" key="3">
    <source>
        <dbReference type="Pfam" id="PF09090"/>
    </source>
</evidence>
<reference evidence="4 5" key="1">
    <citation type="submission" date="2017-03" db="EMBL/GenBank/DDBJ databases">
        <title>Widespread Adenine N6-methylation of Active Genes in Fungi.</title>
        <authorList>
            <consortium name="DOE Joint Genome Institute"/>
            <person name="Mondo S.J."/>
            <person name="Dannebaum R.O."/>
            <person name="Kuo R.C."/>
            <person name="Louie K.B."/>
            <person name="Bewick A.J."/>
            <person name="Labutti K."/>
            <person name="Haridas S."/>
            <person name="Kuo A."/>
            <person name="Salamov A."/>
            <person name="Ahrendt S.R."/>
            <person name="Lau R."/>
            <person name="Bowen B.P."/>
            <person name="Lipzen A."/>
            <person name="Sullivan W."/>
            <person name="Andreopoulos W.B."/>
            <person name="Clum A."/>
            <person name="Lindquist E."/>
            <person name="Daum C."/>
            <person name="Northen T.R."/>
            <person name="Ramamoorthy G."/>
            <person name="Schmitz R.J."/>
            <person name="Gryganskyi A."/>
            <person name="Culley D."/>
            <person name="Magnuson J."/>
            <person name="James T.Y."/>
            <person name="O'Malley M.A."/>
            <person name="Stajich J.E."/>
            <person name="Spatafora J.W."/>
            <person name="Visel A."/>
            <person name="Grigoriev I.V."/>
        </authorList>
    </citation>
    <scope>NUCLEOTIDE SEQUENCE [LARGE SCALE GENOMIC DNA]</scope>
    <source>
        <strain evidence="4 5">NRRL Y-17943</strain>
    </source>
</reference>
<sequence>MSYQNGYNGYSGPVFNGGAGFGMQNMGMNMGYGGGVGGGGGGGGGGGRGYGGRGGRGRGYGGGGGGRDGRDGRDRRDHRDRDRDGRGPPPESSYNRMKKMIIRFAEEEDFHPIEDPPRLARALKRQWREGSKGVFEGFRVGVSQEPHKHPHFVSLLTHLSFIDNRTDGNDEDHHTGEKRKAESGEPEYGREVLEDLSQAFRTWVEGREWLSMRCCIQFFSLLVPARLVSPSTLLEVYRSLLTVLDEFGGGGNRAERVIRALGEGLMRSAKALNEDHTAELETIMGQLEHAINSRSVNTDLIDPIAPILAEGEEKETFRDTLGELATVLEDLRSRAYEPPDCLPRYWEEIQLPEGCSRSPLFDLAAASIPPEMYEAGEPSMEDGEGRTGGLVLFAEDVVHPSTTLDGWTLRSLILDIVTLFEVNRKECARILLSLRQFVTRQTFKPLNPPSEADQSFSTRSLESLIVQTILQTMTALPESPFPLLYYGSVLTELCKLSPNTVAPPVGRAVRRVFSLLGAEGLEVEVARRISEWFATHLSNFGFQWMWKEWIPELELPAAHPRRAFMRRVVELEVRLAYHDRILQTLPEPMTVEGAGVISHDPPDPVWQYEQPENPMHSEASTLLEMYRQKASPQDVRDHLGSITSASPESIRIMAAETLLHLGSRSFSHFLNATERYLDTLRYLTPDQSARRTLLEAVASFWRRSSQMRLITVDKYLQYGILEGLDVVEWVFSREAGGGGGESGEGGDGWTDGEKWEILRMCLEKHVGRVMAIKRRVRMVDKEDEAARAKRAAEKLDRGEGVGENEDVEPEAKLERSKEARDAQTSLDIQSDRLEKVLLAVMRHFVSDLLPWTSSSEGGQGLKGVLMLLEGGESGWWGVRSRWGWYREFVRRYETHLLPLSPAINEKIFGHLDGGNDAIEKRAEEMVRDIWTTISGLSSNSEQI</sequence>
<dbReference type="SUPFAM" id="SSF48371">
    <property type="entry name" value="ARM repeat"/>
    <property type="match status" value="3"/>
</dbReference>
<feature type="region of interest" description="Disordered" evidence="1">
    <location>
        <begin position="36"/>
        <end position="96"/>
    </location>
</feature>
<dbReference type="GO" id="GO:0000184">
    <property type="term" value="P:nuclear-transcribed mRNA catabolic process, nonsense-mediated decay"/>
    <property type="evidence" value="ECO:0007669"/>
    <property type="project" value="TreeGrafter"/>
</dbReference>
<gene>
    <name evidence="4" type="ORF">BD324DRAFT_225530</name>
</gene>
<dbReference type="EMBL" id="NBSH01000002">
    <property type="protein sequence ID" value="ORX39663.1"/>
    <property type="molecule type" value="Genomic_DNA"/>
</dbReference>
<dbReference type="GO" id="GO:0003729">
    <property type="term" value="F:mRNA binding"/>
    <property type="evidence" value="ECO:0007669"/>
    <property type="project" value="TreeGrafter"/>
</dbReference>
<dbReference type="Pfam" id="PF09090">
    <property type="entry name" value="MIF4G_like_2"/>
    <property type="match status" value="1"/>
</dbReference>
<name>A0A1Y1UNP5_9TREE</name>
<keyword evidence="5" id="KW-1185">Reference proteome</keyword>
<dbReference type="GO" id="GO:0005846">
    <property type="term" value="C:nuclear cap binding complex"/>
    <property type="evidence" value="ECO:0007669"/>
    <property type="project" value="InterPro"/>
</dbReference>
<comment type="caution">
    <text evidence="4">The sequence shown here is derived from an EMBL/GenBank/DDBJ whole genome shotgun (WGS) entry which is preliminary data.</text>
</comment>
<evidence type="ECO:0000313" key="4">
    <source>
        <dbReference type="EMBL" id="ORX39663.1"/>
    </source>
</evidence>
<dbReference type="InterPro" id="IPR016024">
    <property type="entry name" value="ARM-type_fold"/>
</dbReference>
<dbReference type="Gene3D" id="1.25.40.180">
    <property type="match status" value="3"/>
</dbReference>
<dbReference type="RefSeq" id="XP_021873448.1">
    <property type="nucleotide sequence ID" value="XM_022012224.1"/>
</dbReference>
<proteinExistence type="predicted"/>
<dbReference type="GeneID" id="33554032"/>
<feature type="compositionally biased region" description="Gly residues" evidence="1">
    <location>
        <begin position="36"/>
        <end position="66"/>
    </location>
</feature>
<evidence type="ECO:0000259" key="2">
    <source>
        <dbReference type="Pfam" id="PF09088"/>
    </source>
</evidence>
<feature type="domain" description="MIF4G-like type 1" evidence="2">
    <location>
        <begin position="401"/>
        <end position="587"/>
    </location>
</feature>
<feature type="region of interest" description="Disordered" evidence="1">
    <location>
        <begin position="166"/>
        <end position="188"/>
    </location>
</feature>
<feature type="compositionally biased region" description="Basic and acidic residues" evidence="1">
    <location>
        <begin position="67"/>
        <end position="86"/>
    </location>
</feature>
<dbReference type="STRING" id="4999.A0A1Y1UNP5"/>
<dbReference type="Pfam" id="PF09088">
    <property type="entry name" value="MIF4G_like"/>
    <property type="match status" value="1"/>
</dbReference>
<organism evidence="4 5">
    <name type="scientific">Kockovaella imperatae</name>
    <dbReference type="NCBI Taxonomy" id="4999"/>
    <lineage>
        <taxon>Eukaryota</taxon>
        <taxon>Fungi</taxon>
        <taxon>Dikarya</taxon>
        <taxon>Basidiomycota</taxon>
        <taxon>Agaricomycotina</taxon>
        <taxon>Tremellomycetes</taxon>
        <taxon>Tremellales</taxon>
        <taxon>Cuniculitremaceae</taxon>
        <taxon>Kockovaella</taxon>
    </lineage>
</organism>
<accession>A0A1Y1UNP5</accession>
<dbReference type="OrthoDB" id="10252707at2759"/>
<dbReference type="GO" id="GO:0000339">
    <property type="term" value="F:RNA cap binding"/>
    <property type="evidence" value="ECO:0007669"/>
    <property type="project" value="InterPro"/>
</dbReference>
<feature type="compositionally biased region" description="Basic and acidic residues" evidence="1">
    <location>
        <begin position="790"/>
        <end position="800"/>
    </location>
</feature>
<dbReference type="GO" id="GO:0005634">
    <property type="term" value="C:nucleus"/>
    <property type="evidence" value="ECO:0007669"/>
    <property type="project" value="TreeGrafter"/>
</dbReference>
<evidence type="ECO:0000256" key="1">
    <source>
        <dbReference type="SAM" id="MobiDB-lite"/>
    </source>
</evidence>
<dbReference type="Proteomes" id="UP000193218">
    <property type="component" value="Unassembled WGS sequence"/>
</dbReference>
<dbReference type="PANTHER" id="PTHR12412">
    <property type="entry name" value="CAP BINDING PROTEIN"/>
    <property type="match status" value="1"/>
</dbReference>
<dbReference type="InterPro" id="IPR027159">
    <property type="entry name" value="CBP80"/>
</dbReference>
<dbReference type="PANTHER" id="PTHR12412:SF2">
    <property type="entry name" value="NUCLEAR CAP-BINDING PROTEIN SUBUNIT 1"/>
    <property type="match status" value="1"/>
</dbReference>
<dbReference type="InterPro" id="IPR015172">
    <property type="entry name" value="MIF4G-like_typ-1"/>
</dbReference>
<protein>
    <submittedName>
        <fullName evidence="4">MIF4G like-domain-containing protein</fullName>
    </submittedName>
</protein>